<protein>
    <submittedName>
        <fullName evidence="1">Uncharacterized protein</fullName>
    </submittedName>
</protein>
<accession>A0A7J6F4J9</accession>
<gene>
    <name evidence="1" type="ORF">F8388_007470</name>
</gene>
<sequence length="263" mass="29739">YICQNMSQVALNKQGSSHCLVHEFEKHAEYCLESVLSEGIKSFLLLIAKSWEPEKKNHCNFDTDILLTVSNKSSLFVGIVAIKSSICRYKSSADSDFNVFSQYVVQIATTSIAQHLNLVKLYGRCIITEGTDSIFCDSSATTSIAHNTIKSEARERHVSSFLEREVQSSTTMKEKNQKFYCTAPTKNSSLLDEPYEAGTDLFCFFIAKSREPEKKNHCCFDTDFIPTLSNKSPSIKNNHTAKSTSQFDKEWTISEDWFRARVG</sequence>
<organism evidence="1 2">
    <name type="scientific">Cannabis sativa</name>
    <name type="common">Hemp</name>
    <name type="synonym">Marijuana</name>
    <dbReference type="NCBI Taxonomy" id="3483"/>
    <lineage>
        <taxon>Eukaryota</taxon>
        <taxon>Viridiplantae</taxon>
        <taxon>Streptophyta</taxon>
        <taxon>Embryophyta</taxon>
        <taxon>Tracheophyta</taxon>
        <taxon>Spermatophyta</taxon>
        <taxon>Magnoliopsida</taxon>
        <taxon>eudicotyledons</taxon>
        <taxon>Gunneridae</taxon>
        <taxon>Pentapetalae</taxon>
        <taxon>rosids</taxon>
        <taxon>fabids</taxon>
        <taxon>Rosales</taxon>
        <taxon>Cannabaceae</taxon>
        <taxon>Cannabis</taxon>
    </lineage>
</organism>
<evidence type="ECO:0000313" key="1">
    <source>
        <dbReference type="EMBL" id="KAF4365637.1"/>
    </source>
</evidence>
<evidence type="ECO:0000313" key="2">
    <source>
        <dbReference type="Proteomes" id="UP000525078"/>
    </source>
</evidence>
<comment type="caution">
    <text evidence="1">The sequence shown here is derived from an EMBL/GenBank/DDBJ whole genome shotgun (WGS) entry which is preliminary data.</text>
</comment>
<reference evidence="1 2" key="1">
    <citation type="journal article" date="2020" name="bioRxiv">
        <title>Sequence and annotation of 42 cannabis genomes reveals extensive copy number variation in cannabinoid synthesis and pathogen resistance genes.</title>
        <authorList>
            <person name="Mckernan K.J."/>
            <person name="Helbert Y."/>
            <person name="Kane L.T."/>
            <person name="Ebling H."/>
            <person name="Zhang L."/>
            <person name="Liu B."/>
            <person name="Eaton Z."/>
            <person name="Mclaughlin S."/>
            <person name="Kingan S."/>
            <person name="Baybayan P."/>
            <person name="Concepcion G."/>
            <person name="Jordan M."/>
            <person name="Riva A."/>
            <person name="Barbazuk W."/>
            <person name="Harkins T."/>
        </authorList>
    </citation>
    <scope>NUCLEOTIDE SEQUENCE [LARGE SCALE GENOMIC DNA]</scope>
    <source>
        <strain evidence="2">cv. Jamaican Lion 4</strain>
        <tissue evidence="1">Leaf</tissue>
    </source>
</reference>
<dbReference type="AlphaFoldDB" id="A0A7J6F4J9"/>
<dbReference type="EMBL" id="JAATIP010000158">
    <property type="protein sequence ID" value="KAF4365637.1"/>
    <property type="molecule type" value="Genomic_DNA"/>
</dbReference>
<dbReference type="Proteomes" id="UP000525078">
    <property type="component" value="Unassembled WGS sequence"/>
</dbReference>
<name>A0A7J6F4J9_CANSA</name>
<feature type="non-terminal residue" evidence="1">
    <location>
        <position position="1"/>
    </location>
</feature>
<proteinExistence type="predicted"/>